<keyword evidence="1" id="KW-0560">Oxidoreductase</keyword>
<name>A0ABS6V4N3_9SPHN</name>
<comment type="caution">
    <text evidence="3">The sequence shown here is derived from an EMBL/GenBank/DDBJ whole genome shotgun (WGS) entry which is preliminary data.</text>
</comment>
<accession>A0ABS6V4N3</accession>
<evidence type="ECO:0000256" key="1">
    <source>
        <dbReference type="ARBA" id="ARBA00023002"/>
    </source>
</evidence>
<dbReference type="Proteomes" id="UP000698028">
    <property type="component" value="Unassembled WGS sequence"/>
</dbReference>
<dbReference type="InterPro" id="IPR002563">
    <property type="entry name" value="Flavin_Rdtase-like_dom"/>
</dbReference>
<dbReference type="EMBL" id="JAHVAH010000001">
    <property type="protein sequence ID" value="MBW0144504.1"/>
    <property type="molecule type" value="Genomic_DNA"/>
</dbReference>
<dbReference type="PANTHER" id="PTHR30466:SF11">
    <property type="entry name" value="FLAVIN-DEPENDENT MONOOXYGENASE, REDUCTASE SUBUNIT HSAB"/>
    <property type="match status" value="1"/>
</dbReference>
<keyword evidence="4" id="KW-1185">Reference proteome</keyword>
<evidence type="ECO:0000313" key="4">
    <source>
        <dbReference type="Proteomes" id="UP000698028"/>
    </source>
</evidence>
<sequence length="340" mass="36677">MATRDFTGYGGIPLAAMVVGSQHEPAVLLLPDEGRDPADYEAMAEALADAGRHVIIPARRSNGSDEQHVGDLGAILAQLSTRPVIVGLGAGAETAARALCEGEPDLCTGLVLVGGDSDATLPPHLPAMIVRPEGSDLYAALTAPGAEWVEQQTDAPSELLDALLIEFLERRVPRTPTEYIGGSDPRTLRDALGTFATGVTIVTARAPDGTNVGLTANSFTSVSLDPPLLLVCPHRQAHSMAVFSEVDHFAVNVLHIGQQSVSDLFARKSDDRFERVDWEVWDHGPPILTNSLASFECRKFAEYDGGDHVILVGEVKRVRFAPQRDPLLYFRGKYRRLHFA</sequence>
<feature type="domain" description="Flavin reductase like" evidence="2">
    <location>
        <begin position="192"/>
        <end position="336"/>
    </location>
</feature>
<dbReference type="PANTHER" id="PTHR30466">
    <property type="entry name" value="FLAVIN REDUCTASE"/>
    <property type="match status" value="1"/>
</dbReference>
<proteinExistence type="predicted"/>
<protein>
    <submittedName>
        <fullName evidence="3">Flavin reductase</fullName>
    </submittedName>
</protein>
<organism evidence="3 4">
    <name type="scientific">Sphingomicrobium clamense</name>
    <dbReference type="NCBI Taxonomy" id="2851013"/>
    <lineage>
        <taxon>Bacteria</taxon>
        <taxon>Pseudomonadati</taxon>
        <taxon>Pseudomonadota</taxon>
        <taxon>Alphaproteobacteria</taxon>
        <taxon>Sphingomonadales</taxon>
        <taxon>Sphingomonadaceae</taxon>
        <taxon>Sphingomicrobium</taxon>
    </lineage>
</organism>
<gene>
    <name evidence="3" type="ORF">KTQ36_04235</name>
</gene>
<evidence type="ECO:0000259" key="2">
    <source>
        <dbReference type="SMART" id="SM00903"/>
    </source>
</evidence>
<reference evidence="3 4" key="1">
    <citation type="submission" date="2021-07" db="EMBL/GenBank/DDBJ databases">
        <title>The draft genome sequence of Sphingomicrobium sp. B8.</title>
        <authorList>
            <person name="Mu L."/>
        </authorList>
    </citation>
    <scope>NUCLEOTIDE SEQUENCE [LARGE SCALE GENOMIC DNA]</scope>
    <source>
        <strain evidence="3 4">B8</strain>
    </source>
</reference>
<dbReference type="Pfam" id="PF01613">
    <property type="entry name" value="Flavin_Reduct"/>
    <property type="match status" value="1"/>
</dbReference>
<dbReference type="SMART" id="SM00903">
    <property type="entry name" value="Flavin_Reduct"/>
    <property type="match status" value="1"/>
</dbReference>
<evidence type="ECO:0000313" key="3">
    <source>
        <dbReference type="EMBL" id="MBW0144504.1"/>
    </source>
</evidence>
<dbReference type="InterPro" id="IPR050268">
    <property type="entry name" value="NADH-dep_flavin_reductase"/>
</dbReference>